<dbReference type="GO" id="GO:0003677">
    <property type="term" value="F:DNA binding"/>
    <property type="evidence" value="ECO:0007669"/>
    <property type="project" value="InterPro"/>
</dbReference>
<organism evidence="4">
    <name type="scientific">Vibrio alginolyticus</name>
    <dbReference type="NCBI Taxonomy" id="663"/>
    <lineage>
        <taxon>Bacteria</taxon>
        <taxon>Pseudomonadati</taxon>
        <taxon>Pseudomonadota</taxon>
        <taxon>Gammaproteobacteria</taxon>
        <taxon>Vibrionales</taxon>
        <taxon>Vibrionaceae</taxon>
        <taxon>Vibrio</taxon>
    </lineage>
</organism>
<dbReference type="AlphaFoldDB" id="A0A1W6TS64"/>
<evidence type="ECO:0000256" key="2">
    <source>
        <dbReference type="SAM" id="Coils"/>
    </source>
</evidence>
<evidence type="ECO:0000256" key="1">
    <source>
        <dbReference type="ARBA" id="ARBA00009964"/>
    </source>
</evidence>
<dbReference type="NCBIfam" id="NF033516">
    <property type="entry name" value="transpos_IS3"/>
    <property type="match status" value="1"/>
</dbReference>
<evidence type="ECO:0000313" key="4">
    <source>
        <dbReference type="EMBL" id="ARP18684.1"/>
    </source>
</evidence>
<sequence>MTKRERRTFNPEFKLECAQLMLDQGRTYKETCEAIGIGKTTLESWIRQLKAERAGKAPSASPLTPEQREILDLKKKIKRIEEEKEILKSYGSLDVRLPERFSIIEKLKKSYAVKWLCEVFGVHRSSYRYWANRDKSLSSERVLVRTEVRLAYELSNGSAGARIIADIVTARGILLSRYRASKFMKELDLISCQLPKHTYKKTQQEHVYIPNQLNRQFAVTEPNQVWCGDVTYIWTGQRWSYLAVVIDLFARKVIGWAMSNSPDSVLTGKALTMPYESRGKPSGVMFHSDQGCHYTSKKYRQLLWRYQIAQSMSRRGNCWDNSPMERVFRSLKTEWVPKNGYRSFTEAYQAVTDYLVGYYNQHRPHQYNGGLTPNESERQFWFPHKPVASFTRPLQLGGRRIMSQAYYRPRKTSDIC</sequence>
<dbReference type="InterPro" id="IPR050900">
    <property type="entry name" value="Transposase_IS3/IS150/IS904"/>
</dbReference>
<keyword evidence="2" id="KW-0175">Coiled coil</keyword>
<dbReference type="SUPFAM" id="SSF53098">
    <property type="entry name" value="Ribonuclease H-like"/>
    <property type="match status" value="1"/>
</dbReference>
<dbReference type="Pfam" id="PF13333">
    <property type="entry name" value="rve_2"/>
    <property type="match status" value="1"/>
</dbReference>
<protein>
    <submittedName>
        <fullName evidence="4">Integrase</fullName>
    </submittedName>
</protein>
<dbReference type="InterPro" id="IPR012337">
    <property type="entry name" value="RNaseH-like_sf"/>
</dbReference>
<dbReference type="Pfam" id="PF01527">
    <property type="entry name" value="HTH_Tnp_1"/>
    <property type="match status" value="1"/>
</dbReference>
<proteinExistence type="inferred from homology"/>
<dbReference type="GO" id="GO:0006313">
    <property type="term" value="P:DNA transposition"/>
    <property type="evidence" value="ECO:0007669"/>
    <property type="project" value="InterPro"/>
</dbReference>
<name>A0A1W6TS64_VIBAL</name>
<evidence type="ECO:0000259" key="3">
    <source>
        <dbReference type="PROSITE" id="PS50994"/>
    </source>
</evidence>
<dbReference type="GO" id="GO:0015074">
    <property type="term" value="P:DNA integration"/>
    <property type="evidence" value="ECO:0007669"/>
    <property type="project" value="InterPro"/>
</dbReference>
<feature type="domain" description="Integrase catalytic" evidence="3">
    <location>
        <begin position="218"/>
        <end position="381"/>
    </location>
</feature>
<feature type="coiled-coil region" evidence="2">
    <location>
        <begin position="63"/>
        <end position="90"/>
    </location>
</feature>
<accession>A0A1W6TS64</accession>
<reference evidence="4" key="1">
    <citation type="submission" date="2016-10" db="EMBL/GenBank/DDBJ databases">
        <title>The High Quality Genome of Vibrio alginolyticus K01M1.</title>
        <authorList>
            <person name="Wendling C."/>
            <person name="Chibani C.M."/>
            <person name="Hertel R."/>
            <person name="Sproer C."/>
            <person name="Bunk B."/>
            <person name="Overmann J."/>
            <person name="Roth O."/>
            <person name="Liesegang H."/>
        </authorList>
    </citation>
    <scope>NUCLEOTIDE SEQUENCE</scope>
    <source>
        <strain evidence="4">K05K4</strain>
    </source>
</reference>
<dbReference type="PANTHER" id="PTHR46889">
    <property type="entry name" value="TRANSPOSASE INSF FOR INSERTION SEQUENCE IS3B-RELATED"/>
    <property type="match status" value="1"/>
</dbReference>
<dbReference type="GO" id="GO:0004803">
    <property type="term" value="F:transposase activity"/>
    <property type="evidence" value="ECO:0007669"/>
    <property type="project" value="InterPro"/>
</dbReference>
<comment type="similarity">
    <text evidence="1">Belongs to the transposase 8 family.</text>
</comment>
<dbReference type="InterPro" id="IPR009057">
    <property type="entry name" value="Homeodomain-like_sf"/>
</dbReference>
<dbReference type="Gene3D" id="1.10.10.60">
    <property type="entry name" value="Homeodomain-like"/>
    <property type="match status" value="1"/>
</dbReference>
<dbReference type="Pfam" id="PF00665">
    <property type="entry name" value="rve"/>
    <property type="match status" value="1"/>
</dbReference>
<dbReference type="SUPFAM" id="SSF46689">
    <property type="entry name" value="Homeodomain-like"/>
    <property type="match status" value="1"/>
</dbReference>
<dbReference type="InterPro" id="IPR001584">
    <property type="entry name" value="Integrase_cat-core"/>
</dbReference>
<dbReference type="InterPro" id="IPR036397">
    <property type="entry name" value="RNaseH_sf"/>
</dbReference>
<dbReference type="InterPro" id="IPR048020">
    <property type="entry name" value="Transpos_IS3"/>
</dbReference>
<dbReference type="Gene3D" id="3.30.420.10">
    <property type="entry name" value="Ribonuclease H-like superfamily/Ribonuclease H"/>
    <property type="match status" value="1"/>
</dbReference>
<dbReference type="InterPro" id="IPR002514">
    <property type="entry name" value="Transposase_8"/>
</dbReference>
<dbReference type="EMBL" id="CP017902">
    <property type="protein sequence ID" value="ARP18684.1"/>
    <property type="molecule type" value="Genomic_DNA"/>
</dbReference>
<dbReference type="PANTHER" id="PTHR46889:SF4">
    <property type="entry name" value="TRANSPOSASE INSO FOR INSERTION SEQUENCE ELEMENT IS911B-RELATED"/>
    <property type="match status" value="1"/>
</dbReference>
<dbReference type="PROSITE" id="PS50994">
    <property type="entry name" value="INTEGRASE"/>
    <property type="match status" value="1"/>
</dbReference>
<gene>
    <name evidence="4" type="ORF">K05K4_18500</name>
</gene>